<gene>
    <name evidence="1" type="ORF">KE626_21310</name>
</gene>
<organism evidence="1 2">
    <name type="scientific">Chitinophaga hostae</name>
    <dbReference type="NCBI Taxonomy" id="2831022"/>
    <lineage>
        <taxon>Bacteria</taxon>
        <taxon>Pseudomonadati</taxon>
        <taxon>Bacteroidota</taxon>
        <taxon>Chitinophagia</taxon>
        <taxon>Chitinophagales</taxon>
        <taxon>Chitinophagaceae</taxon>
        <taxon>Chitinophaga</taxon>
    </lineage>
</organism>
<dbReference type="Proteomes" id="UP000676386">
    <property type="component" value="Unassembled WGS sequence"/>
</dbReference>
<evidence type="ECO:0000313" key="1">
    <source>
        <dbReference type="EMBL" id="MBS0029876.1"/>
    </source>
</evidence>
<dbReference type="InterPro" id="IPR008969">
    <property type="entry name" value="CarboxyPept-like_regulatory"/>
</dbReference>
<proteinExistence type="predicted"/>
<reference evidence="1 2" key="1">
    <citation type="submission" date="2021-04" db="EMBL/GenBank/DDBJ databases">
        <title>Chitinophaga sp. nov., isolated from the rhizosphere soil.</title>
        <authorList>
            <person name="He S."/>
        </authorList>
    </citation>
    <scope>NUCLEOTIDE SEQUENCE [LARGE SCALE GENOMIC DNA]</scope>
    <source>
        <strain evidence="1 2">2R12</strain>
    </source>
</reference>
<name>A0ABS5J3S3_9BACT</name>
<protein>
    <recommendedName>
        <fullName evidence="3">CarboxypepD_reg-like domain-containing protein</fullName>
    </recommendedName>
</protein>
<evidence type="ECO:0000313" key="2">
    <source>
        <dbReference type="Proteomes" id="UP000676386"/>
    </source>
</evidence>
<dbReference type="EMBL" id="JAGTXB010000011">
    <property type="protein sequence ID" value="MBS0029876.1"/>
    <property type="molecule type" value="Genomic_DNA"/>
</dbReference>
<sequence length="231" mass="26733">MILLRLVSTGQVRIKGTVYDRSARIGMVGVSVMSNSGAGAVTDSAGHYTIVVPTTDSISFSYQGKSTMKFAVREINPLRPYDMSLRVDVHTLPTVVVSTLRLGDYKTDSLKNREEYRKIFDYSPEYLSGGSGGMGVGINLDALLSMKKIKRMENFRRFMEREEREKYIDHRFNKALVKKITGLESPALDTFMKEYRPSYEMLLSFENEYEYYKFIQEWGKYFAEKWKRDHQ</sequence>
<evidence type="ECO:0008006" key="3">
    <source>
        <dbReference type="Google" id="ProtNLM"/>
    </source>
</evidence>
<dbReference type="SUPFAM" id="SSF49464">
    <property type="entry name" value="Carboxypeptidase regulatory domain-like"/>
    <property type="match status" value="1"/>
</dbReference>
<dbReference type="RefSeq" id="WP_211974976.1">
    <property type="nucleotide sequence ID" value="NZ_CBFHAM010000023.1"/>
</dbReference>
<comment type="caution">
    <text evidence="1">The sequence shown here is derived from an EMBL/GenBank/DDBJ whole genome shotgun (WGS) entry which is preliminary data.</text>
</comment>
<keyword evidence="2" id="KW-1185">Reference proteome</keyword>
<accession>A0ABS5J3S3</accession>